<dbReference type="OrthoDB" id="2506088at2759"/>
<keyword evidence="3" id="KW-1185">Reference proteome</keyword>
<comment type="caution">
    <text evidence="2">The sequence shown here is derived from an EMBL/GenBank/DDBJ whole genome shotgun (WGS) entry which is preliminary data.</text>
</comment>
<dbReference type="PANTHER" id="PTHR31912:SF34">
    <property type="entry name" value="NOTOCHORD-RELATED PROTEIN"/>
    <property type="match status" value="1"/>
</dbReference>
<protein>
    <submittedName>
        <fullName evidence="2">Uncharacterized protein</fullName>
    </submittedName>
</protein>
<dbReference type="PANTHER" id="PTHR31912">
    <property type="entry name" value="IP13529P"/>
    <property type="match status" value="1"/>
</dbReference>
<feature type="non-terminal residue" evidence="2">
    <location>
        <position position="1"/>
    </location>
</feature>
<dbReference type="AlphaFoldDB" id="A0A9W8IXS7"/>
<evidence type="ECO:0000313" key="3">
    <source>
        <dbReference type="Proteomes" id="UP001140091"/>
    </source>
</evidence>
<feature type="region of interest" description="Disordered" evidence="1">
    <location>
        <begin position="1148"/>
        <end position="1220"/>
    </location>
</feature>
<sequence length="1220" mass="138345">MPRGRKPADADEFEVNPENKNEYRCLLCKAYSPAVNGAAWIKKKGWGKHKQTQVHQESIQWVVQRHEDRSRMALVEPGLNEAQFLDLGEAPLTQADLNVREPSASAPVPGYIAVGESRMWDDFDSGQYKIEIEDPEQLRKQKLQDFERRVQEFNLWAGFKEPLQEIVDIEAAETSQDEWDDAAALHEILEATGVSETDGLKNLYRDTGLLPVDANWSPYPSKLLFLLDAVDNMPRLRVSAGLMNVILWLLREAGVRDVPTATSFRKMQESLRKEKGVETIHWTSPKGNAFSFNSPVDIIANDWMNPEVRCHIRRYPVLPKGGIVSEIWHGEKWQRTLDRHALSPMFDDGQRHYYIDEPARIKDGTVVIPLRWFEDDGRKVWFTAWKVEFDDQNVGTILDDDREIVLLEATQLQENMLDLLDCREIPTWSEATLAAGHPARMPNPDRALAEGEPLYTSFIDVFGDDVSGNRSKSWNKHWNLCITHRNLPREMLQQEPHIHFVSTSPHASVPEQFQGVKEIIESTHKKPMRIFDPLTNQHMRLKLQCNCGPGDNPAQSKVSGHIGGGGNFPCRKCMVGGTVKDKSTDDGFHNLFKQQPGIPRSVDKTLSNVKEQVQAACKGVAVAVTKKQKETGVKDSYTQFWIERLIEWSRERQKRGDGQSLDEIEAELMSFVEAHSDAVYNPFLTLKYCDITQDTPVEILHTVLLGVVKYSWHGTHTPWKDAEKSLYSSRLQSTDTKGLSIPAIRAGYIMQYANSLIGRQFRILVQTNTFHVHDLVSKNQYQFIKAIGVLAALLWVPEIQNMDEYLSDIEVATANVLDSAALIDPSKITTKIKYHLLTHAVDDIKRVGPLVGVATESYESFNVIFRHCSILSNHLAPSRDIAYQLAKQETFKHLMFGGWWKEADGSWSQAGASLQQYVKGNIMLHRLFNINAALGQKEPVGRTVLSPVARKQPNSPPVARQSYQLHETEARDAVVHNRDFQRPELAWFRCKSIIASSCDECRVGSWVFSRGLDQHQMITLAGRIIEILRTEDGSYSLAVIERFQVSQTLHPIFEMPVLTKPFNETSRIVVGAEDILFDFNAQHDCYTAKCVASGKRALKQERIDSGKIEAFIEHQPIERFVINTHAFHNAHRLRSVVALRDHLKPKPLYPDRVQHHREAASVLRESKVTAETEDPEIQPTKKRKRTTKTTESVVREELSLAPAPSTQSAPGQLGSLPTAM</sequence>
<evidence type="ECO:0000313" key="2">
    <source>
        <dbReference type="EMBL" id="KAJ2922664.1"/>
    </source>
</evidence>
<evidence type="ECO:0000256" key="1">
    <source>
        <dbReference type="SAM" id="MobiDB-lite"/>
    </source>
</evidence>
<feature type="compositionally biased region" description="Basic and acidic residues" evidence="1">
    <location>
        <begin position="1152"/>
        <end position="1170"/>
    </location>
</feature>
<dbReference type="Proteomes" id="UP001140091">
    <property type="component" value="Unassembled WGS sequence"/>
</dbReference>
<name>A0A9W8IXS7_9AGAR</name>
<proteinExistence type="predicted"/>
<organism evidence="2 3">
    <name type="scientific">Candolleomyces eurysporus</name>
    <dbReference type="NCBI Taxonomy" id="2828524"/>
    <lineage>
        <taxon>Eukaryota</taxon>
        <taxon>Fungi</taxon>
        <taxon>Dikarya</taxon>
        <taxon>Basidiomycota</taxon>
        <taxon>Agaricomycotina</taxon>
        <taxon>Agaricomycetes</taxon>
        <taxon>Agaricomycetidae</taxon>
        <taxon>Agaricales</taxon>
        <taxon>Agaricineae</taxon>
        <taxon>Psathyrellaceae</taxon>
        <taxon>Candolleomyces</taxon>
    </lineage>
</organism>
<dbReference type="EMBL" id="JANBPK010001479">
    <property type="protein sequence ID" value="KAJ2922664.1"/>
    <property type="molecule type" value="Genomic_DNA"/>
</dbReference>
<accession>A0A9W8IXS7</accession>
<reference evidence="2" key="1">
    <citation type="submission" date="2022-06" db="EMBL/GenBank/DDBJ databases">
        <title>Genome Sequence of Candolleomyces eurysporus.</title>
        <authorList>
            <person name="Buettner E."/>
        </authorList>
    </citation>
    <scope>NUCLEOTIDE SEQUENCE</scope>
    <source>
        <strain evidence="2">VTCC 930004</strain>
    </source>
</reference>
<gene>
    <name evidence="2" type="ORF">H1R20_g14407</name>
</gene>